<dbReference type="InterPro" id="IPR002938">
    <property type="entry name" value="FAD-bd"/>
</dbReference>
<dbReference type="InterPro" id="IPR036188">
    <property type="entry name" value="FAD/NAD-bd_sf"/>
</dbReference>
<dbReference type="EMBL" id="JAUSZI010000002">
    <property type="protein sequence ID" value="MDQ1022804.1"/>
    <property type="molecule type" value="Genomic_DNA"/>
</dbReference>
<feature type="domain" description="FAD-binding" evidence="4">
    <location>
        <begin position="38"/>
        <end position="381"/>
    </location>
</feature>
<sequence length="536" mass="58154">MAAFHRLDTPGPVTTAVTAESEASIVQKGNASMDADFDVDVVVVGGGPAGALLAGELGLAGVRTLVVERLTEQSDHKWLGVQTRTLEEFELRGILEDLLDGTPLLHNGNFASLPTPLTYEGLDSRHPHAAYRPQEDVEKILTARARKLGAEFRRGHELIRLEQDDAGVTAGIRGPDGEYEIRSRYLVGSDGGRSTTRKLAGIAFPGQGPTLYWLLAEGRFSDELPVGEGMGPLRPYGVVRPEERTWFSAVPLPEPGIYRIFTFFYGRTVTDRHAPVSEEEMRAALVEIAGSDFGLHDIRWLTRLTDSNRQAEQYRQGRVFLAGDAAHVQFPAGGPGMNAAVQDAMNLGWKLGSAVHGRGGDALLDTYHSERHPAGELMLRQARLQALLLDPDPGLQDVRDMLDELLQIPEVNRHFVERGAALDTRYDIAGSHPLIGRRMPDVTVVTPQSQRHLSSYFRDGHGILALLNEPAGAGDAAMACKGRVDIVTGTVPAPDTPPADAFLVRPDGYVCWAGDPVTDTTGLHAALETWFGSPLP</sequence>
<comment type="caution">
    <text evidence="5">The sequence shown here is derived from an EMBL/GenBank/DDBJ whole genome shotgun (WGS) entry which is preliminary data.</text>
</comment>
<keyword evidence="3" id="KW-0274">FAD</keyword>
<evidence type="ECO:0000313" key="6">
    <source>
        <dbReference type="Proteomes" id="UP001230328"/>
    </source>
</evidence>
<dbReference type="SUPFAM" id="SSF51905">
    <property type="entry name" value="FAD/NAD(P)-binding domain"/>
    <property type="match status" value="1"/>
</dbReference>
<dbReference type="Pfam" id="PF01494">
    <property type="entry name" value="FAD_binding_3"/>
    <property type="match status" value="1"/>
</dbReference>
<dbReference type="PANTHER" id="PTHR43004">
    <property type="entry name" value="TRK SYSTEM POTASSIUM UPTAKE PROTEIN"/>
    <property type="match status" value="1"/>
</dbReference>
<keyword evidence="2" id="KW-0285">Flavoprotein</keyword>
<dbReference type="PRINTS" id="PR00420">
    <property type="entry name" value="RNGMNOXGNASE"/>
</dbReference>
<dbReference type="InterPro" id="IPR050641">
    <property type="entry name" value="RIFMO-like"/>
</dbReference>
<dbReference type="Gene3D" id="3.50.50.60">
    <property type="entry name" value="FAD/NAD(P)-binding domain"/>
    <property type="match status" value="2"/>
</dbReference>
<evidence type="ECO:0000256" key="3">
    <source>
        <dbReference type="ARBA" id="ARBA00022827"/>
    </source>
</evidence>
<evidence type="ECO:0000256" key="2">
    <source>
        <dbReference type="ARBA" id="ARBA00022630"/>
    </source>
</evidence>
<keyword evidence="6" id="KW-1185">Reference proteome</keyword>
<reference evidence="5 6" key="1">
    <citation type="submission" date="2023-07" db="EMBL/GenBank/DDBJ databases">
        <title>Comparative genomics of wheat-associated soil bacteria to identify genetic determinants of phenazine resistance.</title>
        <authorList>
            <person name="Mouncey N."/>
        </authorList>
    </citation>
    <scope>NUCLEOTIDE SEQUENCE [LARGE SCALE GENOMIC DNA]</scope>
    <source>
        <strain evidence="5 6">V2I4</strain>
    </source>
</reference>
<dbReference type="PANTHER" id="PTHR43004:SF19">
    <property type="entry name" value="BINDING MONOOXYGENASE, PUTATIVE (JCVI)-RELATED"/>
    <property type="match status" value="1"/>
</dbReference>
<dbReference type="Gene3D" id="3.40.30.120">
    <property type="match status" value="1"/>
</dbReference>
<gene>
    <name evidence="5" type="ORF">QF035_000386</name>
</gene>
<organism evidence="5 6">
    <name type="scientific">Streptomyces umbrinus</name>
    <dbReference type="NCBI Taxonomy" id="67370"/>
    <lineage>
        <taxon>Bacteria</taxon>
        <taxon>Bacillati</taxon>
        <taxon>Actinomycetota</taxon>
        <taxon>Actinomycetes</taxon>
        <taxon>Kitasatosporales</taxon>
        <taxon>Streptomycetaceae</taxon>
        <taxon>Streptomyces</taxon>
        <taxon>Streptomyces phaeochromogenes group</taxon>
    </lineage>
</organism>
<proteinExistence type="predicted"/>
<evidence type="ECO:0000259" key="4">
    <source>
        <dbReference type="Pfam" id="PF01494"/>
    </source>
</evidence>
<protein>
    <submittedName>
        <fullName evidence="5">2-polyprenyl-6-methoxyphenol hydroxylase-like FAD-dependent oxidoreductase</fullName>
    </submittedName>
</protein>
<name>A0ABU0SGX5_9ACTN</name>
<evidence type="ECO:0000313" key="5">
    <source>
        <dbReference type="EMBL" id="MDQ1022804.1"/>
    </source>
</evidence>
<dbReference type="Pfam" id="PF21274">
    <property type="entry name" value="Rng_hyd_C"/>
    <property type="match status" value="1"/>
</dbReference>
<accession>A0ABU0SGX5</accession>
<comment type="cofactor">
    <cofactor evidence="1">
        <name>FAD</name>
        <dbReference type="ChEBI" id="CHEBI:57692"/>
    </cofactor>
</comment>
<dbReference type="Proteomes" id="UP001230328">
    <property type="component" value="Unassembled WGS sequence"/>
</dbReference>
<evidence type="ECO:0000256" key="1">
    <source>
        <dbReference type="ARBA" id="ARBA00001974"/>
    </source>
</evidence>
<dbReference type="RefSeq" id="WP_307517684.1">
    <property type="nucleotide sequence ID" value="NZ_JAUSZI010000002.1"/>
</dbReference>